<evidence type="ECO:0000313" key="2">
    <source>
        <dbReference type="EMBL" id="CAH7666694.1"/>
    </source>
</evidence>
<feature type="region of interest" description="Disordered" evidence="1">
    <location>
        <begin position="331"/>
        <end position="351"/>
    </location>
</feature>
<dbReference type="EMBL" id="CALTRL010000147">
    <property type="protein sequence ID" value="CAH7666694.1"/>
    <property type="molecule type" value="Genomic_DNA"/>
</dbReference>
<accession>A0AAV0AGR2</accession>
<evidence type="ECO:0000256" key="1">
    <source>
        <dbReference type="SAM" id="MobiDB-lite"/>
    </source>
</evidence>
<proteinExistence type="predicted"/>
<dbReference type="Proteomes" id="UP001153365">
    <property type="component" value="Unassembled WGS sequence"/>
</dbReference>
<protein>
    <submittedName>
        <fullName evidence="2">Uncharacterized protein</fullName>
    </submittedName>
</protein>
<sequence>MVMIVFNGIGEQQGTILTLIPRLTKDLLVMIQATKIHVRLEIRTPVDMSGTIPQMAGKRHERKPWQIPRLGPTIIQIDLANGRRKIHCHQIDTSPMILTLFKKWEISKQNSEQSYQGTLEYSTASKTDAIQAWKAEMKAMEARKQQAAVSSSNAVGKSAKADLDVAKRSSSTDKHSSLAIEATDSVTIAEGPLDGALTTCASLKVGELYESPKKQFSFLGALTKPKASISAGGALTNTTLDKVFKSTRASRFAKFFDNNQKDDAQASLIYKIETATLSEAESGDRASASADPKNMARVLSMLQMSSQQTVEPNLETMPSRNDILTATQFLSSNPTSHSHNNQLNLLNFLQQ</sequence>
<organism evidence="2 3">
    <name type="scientific">Phakopsora pachyrhizi</name>
    <name type="common">Asian soybean rust disease fungus</name>
    <dbReference type="NCBI Taxonomy" id="170000"/>
    <lineage>
        <taxon>Eukaryota</taxon>
        <taxon>Fungi</taxon>
        <taxon>Dikarya</taxon>
        <taxon>Basidiomycota</taxon>
        <taxon>Pucciniomycotina</taxon>
        <taxon>Pucciniomycetes</taxon>
        <taxon>Pucciniales</taxon>
        <taxon>Phakopsoraceae</taxon>
        <taxon>Phakopsora</taxon>
    </lineage>
</organism>
<comment type="caution">
    <text evidence="2">The sequence shown here is derived from an EMBL/GenBank/DDBJ whole genome shotgun (WGS) entry which is preliminary data.</text>
</comment>
<name>A0AAV0AGR2_PHAPC</name>
<reference evidence="2" key="1">
    <citation type="submission" date="2022-06" db="EMBL/GenBank/DDBJ databases">
        <authorList>
            <consortium name="SYNGENTA / RWTH Aachen University"/>
        </authorList>
    </citation>
    <scope>NUCLEOTIDE SEQUENCE</scope>
</reference>
<evidence type="ECO:0000313" key="3">
    <source>
        <dbReference type="Proteomes" id="UP001153365"/>
    </source>
</evidence>
<keyword evidence="3" id="KW-1185">Reference proteome</keyword>
<dbReference type="AlphaFoldDB" id="A0AAV0AGR2"/>
<feature type="compositionally biased region" description="Low complexity" evidence="1">
    <location>
        <begin position="340"/>
        <end position="351"/>
    </location>
</feature>
<gene>
    <name evidence="2" type="ORF">PPACK8108_LOCUS1045</name>
</gene>